<sequence>MALAAAFVALFRKPIKAHPSVWYVAAAAVACVGVYFTYSPAASGALRALAYAIQKGHLGFAFLVVVMFVGVFRDGSAVRKALQPIRGELSIIATILMTAHVVPYVASYAGMAGSLGSLKPSVLASLGIAAVIIVLLAVLAITSLRAVKQAMQANSWKRVQWLAYVFFGLIFFHMLGYMLVPVRAGSPEPTITLAFYVVVYATYAGARVRKLVMDRGAMRKGMEDGC</sequence>
<keyword evidence="1" id="KW-0472">Membrane</keyword>
<feature type="transmembrane region" description="Helical" evidence="1">
    <location>
        <begin position="58"/>
        <end position="77"/>
    </location>
</feature>
<dbReference type="EMBL" id="QICC01000004">
    <property type="protein sequence ID" value="RNM43050.1"/>
    <property type="molecule type" value="Genomic_DNA"/>
</dbReference>
<comment type="caution">
    <text evidence="2">The sequence shown here is derived from an EMBL/GenBank/DDBJ whole genome shotgun (WGS) entry which is preliminary data.</text>
</comment>
<keyword evidence="1" id="KW-0812">Transmembrane</keyword>
<organism evidence="2 3">
    <name type="scientific">Eggerthella sinensis</name>
    <dbReference type="NCBI Taxonomy" id="242230"/>
    <lineage>
        <taxon>Bacteria</taxon>
        <taxon>Bacillati</taxon>
        <taxon>Actinomycetota</taxon>
        <taxon>Coriobacteriia</taxon>
        <taxon>Eggerthellales</taxon>
        <taxon>Eggerthellaceae</taxon>
        <taxon>Eggerthella</taxon>
    </lineage>
</organism>
<evidence type="ECO:0000256" key="1">
    <source>
        <dbReference type="SAM" id="Phobius"/>
    </source>
</evidence>
<feature type="transmembrane region" description="Helical" evidence="1">
    <location>
        <begin position="191"/>
        <end position="212"/>
    </location>
</feature>
<dbReference type="Proteomes" id="UP000270112">
    <property type="component" value="Unassembled WGS sequence"/>
</dbReference>
<evidence type="ECO:0008006" key="4">
    <source>
        <dbReference type="Google" id="ProtNLM"/>
    </source>
</evidence>
<proteinExistence type="predicted"/>
<protein>
    <recommendedName>
        <fullName evidence="4">Ferric oxidoreductase domain-containing protein</fullName>
    </recommendedName>
</protein>
<accession>A0A3N0J2T9</accession>
<evidence type="ECO:0000313" key="2">
    <source>
        <dbReference type="EMBL" id="RNM43050.1"/>
    </source>
</evidence>
<feature type="transmembrane region" description="Helical" evidence="1">
    <location>
        <begin position="89"/>
        <end position="110"/>
    </location>
</feature>
<evidence type="ECO:0000313" key="3">
    <source>
        <dbReference type="Proteomes" id="UP000270112"/>
    </source>
</evidence>
<feature type="transmembrane region" description="Helical" evidence="1">
    <location>
        <begin position="122"/>
        <end position="141"/>
    </location>
</feature>
<gene>
    <name evidence="2" type="ORF">DMP09_02025</name>
</gene>
<feature type="transmembrane region" description="Helical" evidence="1">
    <location>
        <begin position="161"/>
        <end position="179"/>
    </location>
</feature>
<dbReference type="AlphaFoldDB" id="A0A3N0J2T9"/>
<keyword evidence="1" id="KW-1133">Transmembrane helix</keyword>
<name>A0A3N0J2T9_9ACTN</name>
<reference evidence="3" key="1">
    <citation type="submission" date="2018-05" db="EMBL/GenBank/DDBJ databases">
        <title>Genome Sequencing of selected type strains of the family Eggerthellaceae.</title>
        <authorList>
            <person name="Danylec N."/>
            <person name="Stoll D.A."/>
            <person name="Doetsch A."/>
            <person name="Huch M."/>
        </authorList>
    </citation>
    <scope>NUCLEOTIDE SEQUENCE [LARGE SCALE GENOMIC DNA]</scope>
    <source>
        <strain evidence="3">DSM 16107</strain>
    </source>
</reference>
<feature type="transmembrane region" description="Helical" evidence="1">
    <location>
        <begin position="21"/>
        <end position="38"/>
    </location>
</feature>